<reference evidence="3" key="1">
    <citation type="submission" date="2011-12" db="EMBL/GenBank/DDBJ databases">
        <title>Complete genome sequence of Streptomyces cattleya strain DSM 46488.</title>
        <authorList>
            <person name="Ou H.-Y."/>
            <person name="Li P."/>
            <person name="Zhao C."/>
            <person name="O'Hagan D."/>
            <person name="Deng Z."/>
        </authorList>
    </citation>
    <scope>NUCLEOTIDE SEQUENCE [LARGE SCALE GENOMIC DNA]</scope>
    <source>
        <strain evidence="3">ATCC 35852 / DSM 46488 / JCM 4925 / NBRC 14057 / NRRL 8057</strain>
        <plasmid evidence="3">Plasmid pSCATT</plasmid>
    </source>
</reference>
<feature type="region of interest" description="Disordered" evidence="1">
    <location>
        <begin position="1"/>
        <end position="38"/>
    </location>
</feature>
<evidence type="ECO:0000313" key="2">
    <source>
        <dbReference type="EMBL" id="AEW98422.1"/>
    </source>
</evidence>
<sequence>MPPPACPPTGTGLKAIDEIQPQGGPGARYADGRVPTWV</sequence>
<geneLocation type="plasmid" evidence="2 3">
    <name>pSCATT</name>
</geneLocation>
<keyword evidence="3" id="KW-1185">Reference proteome</keyword>
<dbReference type="AlphaFoldDB" id="F8JKS7"/>
<gene>
    <name evidence="2" type="ordered locus">SCATT_p02290</name>
</gene>
<evidence type="ECO:0000256" key="1">
    <source>
        <dbReference type="SAM" id="MobiDB-lite"/>
    </source>
</evidence>
<dbReference type="KEGG" id="sct:SCAT_p1495"/>
<keyword evidence="2" id="KW-0614">Plasmid</keyword>
<dbReference type="PATRIC" id="fig|1003195.11.peg.1448"/>
<protein>
    <submittedName>
        <fullName evidence="2">Uncharacterized protein</fullName>
    </submittedName>
</protein>
<dbReference type="HOGENOM" id="CLU_3333411_0_0_11"/>
<dbReference type="KEGG" id="scy:SCATT_p02290"/>
<dbReference type="Proteomes" id="UP000007842">
    <property type="component" value="Plasmid pSCATT"/>
</dbReference>
<accession>F8JKS7</accession>
<name>F8JKS7_STREN</name>
<proteinExistence type="predicted"/>
<evidence type="ECO:0000313" key="3">
    <source>
        <dbReference type="Proteomes" id="UP000007842"/>
    </source>
</evidence>
<dbReference type="EMBL" id="CP003229">
    <property type="protein sequence ID" value="AEW98422.1"/>
    <property type="molecule type" value="Genomic_DNA"/>
</dbReference>
<accession>G8XEX1</accession>
<organism evidence="2 3">
    <name type="scientific">Streptantibioticus cattleyicolor (strain ATCC 35852 / DSM 46488 / JCM 4925 / NBRC 14057 / NRRL 8057)</name>
    <name type="common">Streptomyces cattleya</name>
    <dbReference type="NCBI Taxonomy" id="1003195"/>
    <lineage>
        <taxon>Bacteria</taxon>
        <taxon>Bacillati</taxon>
        <taxon>Actinomycetota</taxon>
        <taxon>Actinomycetes</taxon>
        <taxon>Kitasatosporales</taxon>
        <taxon>Streptomycetaceae</taxon>
        <taxon>Streptantibioticus</taxon>
    </lineage>
</organism>